<gene>
    <name evidence="2" type="ORF">EGH25_08415</name>
</gene>
<dbReference type="AlphaFoldDB" id="A0A9Q4C501"/>
<dbReference type="Gene3D" id="3.30.70.920">
    <property type="match status" value="1"/>
</dbReference>
<protein>
    <submittedName>
        <fullName evidence="2">Lrp/AsnC ligand binding domain-containing protein</fullName>
    </submittedName>
</protein>
<accession>A0A9Q4C501</accession>
<sequence length="74" mass="7905">MRAFVLIRCEVDSVLSAVEEIDALEGVARVDAVTGKYDAVAEVDVEDTDEIRRIVAGEIHEAPGVAETTTCIAT</sequence>
<evidence type="ECO:0000313" key="3">
    <source>
        <dbReference type="Proteomes" id="UP001149411"/>
    </source>
</evidence>
<dbReference type="InterPro" id="IPR019887">
    <property type="entry name" value="Tscrpt_reg_AsnC/Lrp_C"/>
</dbReference>
<comment type="caution">
    <text evidence="2">The sequence shown here is derived from an EMBL/GenBank/DDBJ whole genome shotgun (WGS) entry which is preliminary data.</text>
</comment>
<evidence type="ECO:0000313" key="2">
    <source>
        <dbReference type="EMBL" id="MCX2819373.1"/>
    </source>
</evidence>
<dbReference type="Pfam" id="PF01037">
    <property type="entry name" value="AsnC_trans_reg"/>
    <property type="match status" value="1"/>
</dbReference>
<dbReference type="RefSeq" id="WP_266087563.1">
    <property type="nucleotide sequence ID" value="NZ_RKLV01000007.1"/>
</dbReference>
<feature type="domain" description="Transcription regulator AsnC/Lrp ligand binding" evidence="1">
    <location>
        <begin position="5"/>
        <end position="73"/>
    </location>
</feature>
<dbReference type="InterPro" id="IPR011008">
    <property type="entry name" value="Dimeric_a/b-barrel"/>
</dbReference>
<keyword evidence="3" id="KW-1185">Reference proteome</keyword>
<name>A0A9Q4C501_9EURY</name>
<evidence type="ECO:0000259" key="1">
    <source>
        <dbReference type="Pfam" id="PF01037"/>
    </source>
</evidence>
<proteinExistence type="predicted"/>
<organism evidence="2 3">
    <name type="scientific">Halorutilus salinus</name>
    <dbReference type="NCBI Taxonomy" id="2487751"/>
    <lineage>
        <taxon>Archaea</taxon>
        <taxon>Methanobacteriati</taxon>
        <taxon>Methanobacteriota</taxon>
        <taxon>Stenosarchaea group</taxon>
        <taxon>Halobacteria</taxon>
        <taxon>Halorutilales</taxon>
        <taxon>Halorutilaceae</taxon>
        <taxon>Halorutilus</taxon>
    </lineage>
</organism>
<dbReference type="EMBL" id="RKLV01000007">
    <property type="protein sequence ID" value="MCX2819373.1"/>
    <property type="molecule type" value="Genomic_DNA"/>
</dbReference>
<reference evidence="2" key="1">
    <citation type="submission" date="2022-09" db="EMBL/GenBank/DDBJ databases">
        <title>Haloadaptaus new haloarchaeum isolated from saline soil.</title>
        <authorList>
            <person name="Duran-Viseras A."/>
            <person name="Sanchez-Porro C."/>
            <person name="Ventosa A."/>
        </authorList>
    </citation>
    <scope>NUCLEOTIDE SEQUENCE</scope>
    <source>
        <strain evidence="2">F3-133</strain>
    </source>
</reference>
<dbReference type="SUPFAM" id="SSF54909">
    <property type="entry name" value="Dimeric alpha+beta barrel"/>
    <property type="match status" value="1"/>
</dbReference>
<dbReference type="Proteomes" id="UP001149411">
    <property type="component" value="Unassembled WGS sequence"/>
</dbReference>